<gene>
    <name evidence="3" type="ORF">ARD30_11665</name>
    <name evidence="4" type="ORF">SAMN05660750_03175</name>
</gene>
<dbReference type="EMBL" id="FUYX01000008">
    <property type="protein sequence ID" value="SKB94401.1"/>
    <property type="molecule type" value="Genomic_DNA"/>
</dbReference>
<dbReference type="PRINTS" id="PR00469">
    <property type="entry name" value="PNDRDTASEII"/>
</dbReference>
<accession>A0A0Q3KMN2</accession>
<reference evidence="3 5" key="1">
    <citation type="submission" date="2015-10" db="EMBL/GenBank/DDBJ databases">
        <title>Draft genome of Bosea thiooxidans.</title>
        <authorList>
            <person name="Wang X."/>
        </authorList>
    </citation>
    <scope>NUCLEOTIDE SEQUENCE [LARGE SCALE GENOMIC DNA]</scope>
    <source>
        <strain evidence="3 5">CGMCC 9174</strain>
    </source>
</reference>
<dbReference type="AlphaFoldDB" id="A0A0Q3KMN2"/>
<feature type="domain" description="FAD/NAD(P)-binding" evidence="2">
    <location>
        <begin position="6"/>
        <end position="267"/>
    </location>
</feature>
<dbReference type="PRINTS" id="PR00368">
    <property type="entry name" value="FADPNR"/>
</dbReference>
<protein>
    <submittedName>
        <fullName evidence="4">Pyridine nucleotide-disulphide oxidoreductase</fullName>
    </submittedName>
</protein>
<dbReference type="PANTHER" id="PTHR42949">
    <property type="entry name" value="ANAEROBIC GLYCEROL-3-PHOSPHATE DEHYDROGENASE SUBUNIT B"/>
    <property type="match status" value="1"/>
</dbReference>
<evidence type="ECO:0000313" key="4">
    <source>
        <dbReference type="EMBL" id="SKB94401.1"/>
    </source>
</evidence>
<dbReference type="Gene3D" id="1.10.10.1100">
    <property type="entry name" value="BFD-like [2Fe-2S]-binding domain"/>
    <property type="match status" value="1"/>
</dbReference>
<dbReference type="EMBL" id="LMAR01000032">
    <property type="protein sequence ID" value="KQK30931.1"/>
    <property type="molecule type" value="Genomic_DNA"/>
</dbReference>
<evidence type="ECO:0000256" key="1">
    <source>
        <dbReference type="ARBA" id="ARBA00023002"/>
    </source>
</evidence>
<dbReference type="SUPFAM" id="SSF51905">
    <property type="entry name" value="FAD/NAD(P)-binding domain"/>
    <property type="match status" value="1"/>
</dbReference>
<keyword evidence="5" id="KW-1185">Reference proteome</keyword>
<organism evidence="3 5">
    <name type="scientific">Bosea thiooxidans</name>
    <dbReference type="NCBI Taxonomy" id="53254"/>
    <lineage>
        <taxon>Bacteria</taxon>
        <taxon>Pseudomonadati</taxon>
        <taxon>Pseudomonadota</taxon>
        <taxon>Alphaproteobacteria</taxon>
        <taxon>Hyphomicrobiales</taxon>
        <taxon>Boseaceae</taxon>
        <taxon>Bosea</taxon>
    </lineage>
</organism>
<dbReference type="PANTHER" id="PTHR42949:SF3">
    <property type="entry name" value="ANAEROBIC GLYCEROL-3-PHOSPHATE DEHYDROGENASE SUBUNIT B"/>
    <property type="match status" value="1"/>
</dbReference>
<evidence type="ECO:0000313" key="6">
    <source>
        <dbReference type="Proteomes" id="UP000190130"/>
    </source>
</evidence>
<dbReference type="Pfam" id="PF07992">
    <property type="entry name" value="Pyr_redox_2"/>
    <property type="match status" value="1"/>
</dbReference>
<evidence type="ECO:0000259" key="2">
    <source>
        <dbReference type="Pfam" id="PF07992"/>
    </source>
</evidence>
<name>A0A0Q3KMN2_9HYPH</name>
<dbReference type="Gene3D" id="3.50.50.60">
    <property type="entry name" value="FAD/NAD(P)-binding domain"/>
    <property type="match status" value="1"/>
</dbReference>
<reference evidence="4 6" key="2">
    <citation type="submission" date="2017-02" db="EMBL/GenBank/DDBJ databases">
        <authorList>
            <person name="Peterson S.W."/>
        </authorList>
    </citation>
    <scope>NUCLEOTIDE SEQUENCE [LARGE SCALE GENOMIC DNA]</scope>
    <source>
        <strain evidence="4 6">DSM 9653</strain>
    </source>
</reference>
<dbReference type="Proteomes" id="UP000051562">
    <property type="component" value="Unassembled WGS sequence"/>
</dbReference>
<evidence type="ECO:0000313" key="5">
    <source>
        <dbReference type="Proteomes" id="UP000051562"/>
    </source>
</evidence>
<dbReference type="InterPro" id="IPR036188">
    <property type="entry name" value="FAD/NAD-bd_sf"/>
</dbReference>
<dbReference type="RefSeq" id="WP_055727759.1">
    <property type="nucleotide sequence ID" value="NZ_FUYX01000008.1"/>
</dbReference>
<dbReference type="GO" id="GO:0016491">
    <property type="term" value="F:oxidoreductase activity"/>
    <property type="evidence" value="ECO:0007669"/>
    <property type="project" value="UniProtKB-KW"/>
</dbReference>
<dbReference type="InterPro" id="IPR041854">
    <property type="entry name" value="BFD-like_2Fe2S-bd_dom_sf"/>
</dbReference>
<evidence type="ECO:0000313" key="3">
    <source>
        <dbReference type="EMBL" id="KQK30931.1"/>
    </source>
</evidence>
<dbReference type="Proteomes" id="UP000190130">
    <property type="component" value="Unassembled WGS sequence"/>
</dbReference>
<dbReference type="STRING" id="53254.SAMN05660750_03175"/>
<proteinExistence type="predicted"/>
<dbReference type="InterPro" id="IPR023753">
    <property type="entry name" value="FAD/NAD-binding_dom"/>
</dbReference>
<keyword evidence="1" id="KW-0560">Oxidoreductase</keyword>
<dbReference type="InterPro" id="IPR051691">
    <property type="entry name" value="Metab_Enz_Cyan_OpOx_G3PDH"/>
</dbReference>
<sequence>MTDGPVLVVGGGPAGASAAASLAEAGLPVLLVEQRDALGGAIHRQPAPGHAHHIRLPARHRRNWAALTARLSTTAGRIEIRTRTIFLGVDGQGRFLFDDRAAERVFACRPRAAIIAVGAVETIRPFPGWERPGVMTAGGAQVLLKETGRPPQGPILVAGSGPLLLAVAAQLAEAGNPPVAVLERGRPWRAPGALAQLGLSGGLVGEGLGYLARLAASRVPYRTGAEVTRAEPQGDRLKVVIRTGSAEDVVQVRHLLVHDGIAPNRTGIPLPAPDAAVPVLLAGDGREALGADAAILDGRRAAMQLLARFGRAETTTPAEERGLSRARAVQTALAQALHAEAAPPPPETLICRCEGRSYAELAALPEDASAREIRLMGRFGLGACQGRFCGPMIAALRGRPMPAAAPPRWPLRPVSLAALARLTTDETE</sequence>
<dbReference type="OrthoDB" id="9801699at2"/>